<name>A0A6N8KYL9_9SPHI</name>
<dbReference type="PANTHER" id="PTHR22946">
    <property type="entry name" value="DIENELACTONE HYDROLASE DOMAIN-CONTAINING PROTEIN-RELATED"/>
    <property type="match status" value="1"/>
</dbReference>
<dbReference type="AlphaFoldDB" id="A0A6N8KYL9"/>
<protein>
    <recommendedName>
        <fullName evidence="2">Acetyl xylan esterase domain-containing protein</fullName>
    </recommendedName>
</protein>
<reference evidence="3 4" key="1">
    <citation type="submission" date="2019-12" db="EMBL/GenBank/DDBJ databases">
        <authorList>
            <person name="Dong K."/>
        </authorList>
    </citation>
    <scope>NUCLEOTIDE SEQUENCE [LARGE SCALE GENOMIC DNA]</scope>
    <source>
        <strain evidence="3 4">JCM 31225</strain>
    </source>
</reference>
<dbReference type="InterPro" id="IPR008391">
    <property type="entry name" value="AXE1_dom"/>
</dbReference>
<comment type="caution">
    <text evidence="3">The sequence shown here is derived from an EMBL/GenBank/DDBJ whole genome shotgun (WGS) entry which is preliminary data.</text>
</comment>
<dbReference type="EMBL" id="WSQA01000002">
    <property type="protein sequence ID" value="MVZ61028.1"/>
    <property type="molecule type" value="Genomic_DNA"/>
</dbReference>
<dbReference type="PANTHER" id="PTHR22946:SF8">
    <property type="entry name" value="ACETYL XYLAN ESTERASE DOMAIN-CONTAINING PROTEIN"/>
    <property type="match status" value="1"/>
</dbReference>
<evidence type="ECO:0000313" key="3">
    <source>
        <dbReference type="EMBL" id="MVZ61028.1"/>
    </source>
</evidence>
<gene>
    <name evidence="3" type="ORF">GQF63_03230</name>
</gene>
<evidence type="ECO:0000313" key="4">
    <source>
        <dbReference type="Proteomes" id="UP000435036"/>
    </source>
</evidence>
<sequence length="694" mass="76771">MSADLRISFPRLFVLSLGLTLAAHSSQAQLDDSAMNKNNDSIPSLYNKSDYDVLATNLDTEAARQFRKIIAPSSLENWNGRKKAIHEFIQLKTNYKRFHDLPLNLTEHVSKQYKGYQLKNVTFQTRPNSNTTANLFVPEGNGPFPAILVMMGHSTNGKFYENYQLLGQDLAKAGYVALLVDPWGAGERSTEHLNFEYHGAHLGGHLMDVGETLMGMQITDNLRGIDLLSSLPYVNKELIGATGASGGGNQTMWITAVDERIKAAIPVVSVGTFESYVMNANCICELLPDGLSFLEESEILGLVAPRKLCMFNALQDANKAFYPSEMFRSYRIANQIYRLNHAEKHLSYQLFNLPHGYAPEMRHQMIDWFNVNLANKPANSEGNRKNSPALKQTELQVFAQGQRPSSVTTTEQYCKETAAQLLADDAWKKLSKAQAIAALKENLRLGESPQLQQVKSAVVDQKWTRYQVNGNGGQEITALVSNPGNSSKFKFIFMPDLGKGELSKLVKQHNEAGYGVLIADLTGLGEQASAEAQKSDGTSLPKFHTVSRSHMWLGRTTMGEWISEMLLLTAMGKKELQAKEIELIGAKDMGVAAVLASLFSADIQGVSTYQAPASYVVNQVKKESFYTQAIHIPQIINWGDLSMAMALANADIQMFEAKDIVGNALSTEQLAAVTQRVKDYQKALKTKNNVLIKN</sequence>
<organism evidence="3 4">
    <name type="scientific">Sphingobacterium humi</name>
    <dbReference type="NCBI Taxonomy" id="1796905"/>
    <lineage>
        <taxon>Bacteria</taxon>
        <taxon>Pseudomonadati</taxon>
        <taxon>Bacteroidota</taxon>
        <taxon>Sphingobacteriia</taxon>
        <taxon>Sphingobacteriales</taxon>
        <taxon>Sphingobacteriaceae</taxon>
        <taxon>Sphingobacterium</taxon>
    </lineage>
</organism>
<accession>A0A6N8KYL9</accession>
<dbReference type="Gene3D" id="3.40.50.1820">
    <property type="entry name" value="alpha/beta hydrolase"/>
    <property type="match status" value="2"/>
</dbReference>
<keyword evidence="4" id="KW-1185">Reference proteome</keyword>
<dbReference type="InterPro" id="IPR050261">
    <property type="entry name" value="FrsA_esterase"/>
</dbReference>
<keyword evidence="1" id="KW-0732">Signal</keyword>
<evidence type="ECO:0000256" key="1">
    <source>
        <dbReference type="SAM" id="SignalP"/>
    </source>
</evidence>
<proteinExistence type="predicted"/>
<dbReference type="Pfam" id="PF05448">
    <property type="entry name" value="AXE1"/>
    <property type="match status" value="1"/>
</dbReference>
<feature type="chain" id="PRO_5026868740" description="Acetyl xylan esterase domain-containing protein" evidence="1">
    <location>
        <begin position="31"/>
        <end position="694"/>
    </location>
</feature>
<feature type="signal peptide" evidence="1">
    <location>
        <begin position="1"/>
        <end position="30"/>
    </location>
</feature>
<feature type="domain" description="Acetyl xylan esterase" evidence="2">
    <location>
        <begin position="100"/>
        <end position="268"/>
    </location>
</feature>
<dbReference type="OrthoDB" id="3668964at2"/>
<evidence type="ECO:0000259" key="2">
    <source>
        <dbReference type="Pfam" id="PF05448"/>
    </source>
</evidence>
<dbReference type="Proteomes" id="UP000435036">
    <property type="component" value="Unassembled WGS sequence"/>
</dbReference>
<dbReference type="RefSeq" id="WP_160367676.1">
    <property type="nucleotide sequence ID" value="NZ_WSQA01000002.1"/>
</dbReference>
<dbReference type="SUPFAM" id="SSF53474">
    <property type="entry name" value="alpha/beta-Hydrolases"/>
    <property type="match status" value="1"/>
</dbReference>
<dbReference type="InterPro" id="IPR029058">
    <property type="entry name" value="AB_hydrolase_fold"/>
</dbReference>